<dbReference type="SUPFAM" id="SSF116842">
    <property type="entry name" value="XseB-like"/>
    <property type="match status" value="1"/>
</dbReference>
<dbReference type="EC" id="3.1.11.6" evidence="6"/>
<dbReference type="InterPro" id="IPR003761">
    <property type="entry name" value="Exonuc_VII_S"/>
</dbReference>
<comment type="subcellular location">
    <subcellularLocation>
        <location evidence="6">Cytoplasm</location>
    </subcellularLocation>
</comment>
<organism evidence="7 8">
    <name type="scientific">Geomicrobium sediminis</name>
    <dbReference type="NCBI Taxonomy" id="1347788"/>
    <lineage>
        <taxon>Bacteria</taxon>
        <taxon>Bacillati</taxon>
        <taxon>Bacillota</taxon>
        <taxon>Bacilli</taxon>
        <taxon>Bacillales</taxon>
        <taxon>Geomicrobium</taxon>
    </lineage>
</organism>
<evidence type="ECO:0000313" key="7">
    <source>
        <dbReference type="EMBL" id="MBM7633645.1"/>
    </source>
</evidence>
<keyword evidence="5 6" id="KW-0269">Exonuclease</keyword>
<keyword evidence="3 6" id="KW-0540">Nuclease</keyword>
<dbReference type="PANTHER" id="PTHR34137">
    <property type="entry name" value="EXODEOXYRIBONUCLEASE 7 SMALL SUBUNIT"/>
    <property type="match status" value="1"/>
</dbReference>
<keyword evidence="2 6" id="KW-0963">Cytoplasm</keyword>
<evidence type="ECO:0000256" key="6">
    <source>
        <dbReference type="HAMAP-Rule" id="MF_00337"/>
    </source>
</evidence>
<gene>
    <name evidence="6" type="primary">xseB</name>
    <name evidence="7" type="ORF">JOD17_002739</name>
</gene>
<comment type="subunit">
    <text evidence="6">Heterooligomer composed of large and small subunits.</text>
</comment>
<comment type="catalytic activity">
    <reaction evidence="6">
        <text>Exonucleolytic cleavage in either 5'- to 3'- or 3'- to 5'-direction to yield nucleoside 5'-phosphates.</text>
        <dbReference type="EC" id="3.1.11.6"/>
    </reaction>
</comment>
<dbReference type="Pfam" id="PF02609">
    <property type="entry name" value="Exonuc_VII_S"/>
    <property type="match status" value="1"/>
</dbReference>
<dbReference type="HAMAP" id="MF_00337">
    <property type="entry name" value="Exonuc_7_S"/>
    <property type="match status" value="1"/>
</dbReference>
<sequence>MTNQTTNDEKLTFEQAMTSLEEIINQLEAGDVPLEKAIDMYQQGMTLSKQCHEQLQHVEKKMDQIVNEDGEVEAFQMSEEDRT</sequence>
<dbReference type="InterPro" id="IPR037004">
    <property type="entry name" value="Exonuc_VII_ssu_sf"/>
</dbReference>
<dbReference type="RefSeq" id="WP_255343319.1">
    <property type="nucleotide sequence ID" value="NZ_JAFBEC010000007.1"/>
</dbReference>
<dbReference type="EMBL" id="JAFBEC010000007">
    <property type="protein sequence ID" value="MBM7633645.1"/>
    <property type="molecule type" value="Genomic_DNA"/>
</dbReference>
<name>A0ABS2PE11_9BACL</name>
<evidence type="ECO:0000256" key="3">
    <source>
        <dbReference type="ARBA" id="ARBA00022722"/>
    </source>
</evidence>
<keyword evidence="8" id="KW-1185">Reference proteome</keyword>
<keyword evidence="4 6" id="KW-0378">Hydrolase</keyword>
<comment type="function">
    <text evidence="6">Bidirectionally degrades single-stranded DNA into large acid-insoluble oligonucleotides, which are then degraded further into small acid-soluble oligonucleotides.</text>
</comment>
<evidence type="ECO:0000256" key="2">
    <source>
        <dbReference type="ARBA" id="ARBA00022490"/>
    </source>
</evidence>
<dbReference type="Proteomes" id="UP000741863">
    <property type="component" value="Unassembled WGS sequence"/>
</dbReference>
<dbReference type="GO" id="GO:0008855">
    <property type="term" value="F:exodeoxyribonuclease VII activity"/>
    <property type="evidence" value="ECO:0007669"/>
    <property type="project" value="UniProtKB-EC"/>
</dbReference>
<evidence type="ECO:0000256" key="1">
    <source>
        <dbReference type="ARBA" id="ARBA00009998"/>
    </source>
</evidence>
<comment type="similarity">
    <text evidence="1 6">Belongs to the XseB family.</text>
</comment>
<dbReference type="PIRSF" id="PIRSF006488">
    <property type="entry name" value="Exonuc_VII_S"/>
    <property type="match status" value="1"/>
</dbReference>
<accession>A0ABS2PE11</accession>
<evidence type="ECO:0000256" key="4">
    <source>
        <dbReference type="ARBA" id="ARBA00022801"/>
    </source>
</evidence>
<evidence type="ECO:0000256" key="5">
    <source>
        <dbReference type="ARBA" id="ARBA00022839"/>
    </source>
</evidence>
<protein>
    <recommendedName>
        <fullName evidence="6">Exodeoxyribonuclease 7 small subunit</fullName>
        <ecNumber evidence="6">3.1.11.6</ecNumber>
    </recommendedName>
    <alternativeName>
        <fullName evidence="6">Exodeoxyribonuclease VII small subunit</fullName>
        <shortName evidence="6">Exonuclease VII small subunit</shortName>
    </alternativeName>
</protein>
<dbReference type="NCBIfam" id="TIGR01280">
    <property type="entry name" value="xseB"/>
    <property type="match status" value="1"/>
</dbReference>
<evidence type="ECO:0000313" key="8">
    <source>
        <dbReference type="Proteomes" id="UP000741863"/>
    </source>
</evidence>
<reference evidence="7 8" key="1">
    <citation type="submission" date="2021-01" db="EMBL/GenBank/DDBJ databases">
        <title>Genomic Encyclopedia of Type Strains, Phase IV (KMG-IV): sequencing the most valuable type-strain genomes for metagenomic binning, comparative biology and taxonomic classification.</title>
        <authorList>
            <person name="Goeker M."/>
        </authorList>
    </citation>
    <scope>NUCLEOTIDE SEQUENCE [LARGE SCALE GENOMIC DNA]</scope>
    <source>
        <strain evidence="7 8">DSM 25540</strain>
    </source>
</reference>
<dbReference type="Gene3D" id="1.10.287.1040">
    <property type="entry name" value="Exonuclease VII, small subunit"/>
    <property type="match status" value="1"/>
</dbReference>
<dbReference type="PANTHER" id="PTHR34137:SF1">
    <property type="entry name" value="EXODEOXYRIBONUCLEASE 7 SMALL SUBUNIT"/>
    <property type="match status" value="1"/>
</dbReference>
<proteinExistence type="inferred from homology"/>
<comment type="caution">
    <text evidence="7">The sequence shown here is derived from an EMBL/GenBank/DDBJ whole genome shotgun (WGS) entry which is preliminary data.</text>
</comment>